<dbReference type="Gene3D" id="1.10.357.20">
    <property type="entry name" value="SLC41 divalent cation transporters, integral membrane domain"/>
    <property type="match status" value="2"/>
</dbReference>
<keyword evidence="8 10" id="KW-0472">Membrane</keyword>
<evidence type="ECO:0000259" key="11">
    <source>
        <dbReference type="Pfam" id="PF01769"/>
    </source>
</evidence>
<evidence type="ECO:0000256" key="2">
    <source>
        <dbReference type="ARBA" id="ARBA00009749"/>
    </source>
</evidence>
<dbReference type="PANTHER" id="PTHR16228:SF7">
    <property type="entry name" value="SLC41A_MGTE INTEGRAL MEMBRANE DOMAIN-CONTAINING PROTEIN"/>
    <property type="match status" value="1"/>
</dbReference>
<gene>
    <name evidence="12" type="ORF">niasHT_017871</name>
</gene>
<dbReference type="AlphaFoldDB" id="A0ABD2LFP6"/>
<evidence type="ECO:0000256" key="5">
    <source>
        <dbReference type="ARBA" id="ARBA00022842"/>
    </source>
</evidence>
<dbReference type="Pfam" id="PF01769">
    <property type="entry name" value="MgtE"/>
    <property type="match status" value="2"/>
</dbReference>
<feature type="transmembrane region" description="Helical" evidence="10">
    <location>
        <begin position="326"/>
        <end position="348"/>
    </location>
</feature>
<feature type="transmembrane region" description="Helical" evidence="10">
    <location>
        <begin position="451"/>
        <end position="471"/>
    </location>
</feature>
<feature type="transmembrane region" description="Helical" evidence="10">
    <location>
        <begin position="524"/>
        <end position="547"/>
    </location>
</feature>
<dbReference type="GO" id="GO:0006811">
    <property type="term" value="P:monoatomic ion transport"/>
    <property type="evidence" value="ECO:0007669"/>
    <property type="project" value="UniProtKB-KW"/>
</dbReference>
<evidence type="ECO:0000313" key="13">
    <source>
        <dbReference type="Proteomes" id="UP001620626"/>
    </source>
</evidence>
<keyword evidence="13" id="KW-1185">Reference proteome</keyword>
<dbReference type="EMBL" id="JBICBT010000430">
    <property type="protein sequence ID" value="KAL3113921.1"/>
    <property type="molecule type" value="Genomic_DNA"/>
</dbReference>
<evidence type="ECO:0000256" key="7">
    <source>
        <dbReference type="ARBA" id="ARBA00023065"/>
    </source>
</evidence>
<dbReference type="PANTHER" id="PTHR16228">
    <property type="entry name" value="DIVALENT CATION TRANSPORTER SOLUTE CARRIER FAMILY 41"/>
    <property type="match status" value="1"/>
</dbReference>
<evidence type="ECO:0000256" key="1">
    <source>
        <dbReference type="ARBA" id="ARBA00004141"/>
    </source>
</evidence>
<feature type="transmembrane region" description="Helical" evidence="10">
    <location>
        <begin position="483"/>
        <end position="512"/>
    </location>
</feature>
<organism evidence="12 13">
    <name type="scientific">Heterodera trifolii</name>
    <dbReference type="NCBI Taxonomy" id="157864"/>
    <lineage>
        <taxon>Eukaryota</taxon>
        <taxon>Metazoa</taxon>
        <taxon>Ecdysozoa</taxon>
        <taxon>Nematoda</taxon>
        <taxon>Chromadorea</taxon>
        <taxon>Rhabditida</taxon>
        <taxon>Tylenchina</taxon>
        <taxon>Tylenchomorpha</taxon>
        <taxon>Tylenchoidea</taxon>
        <taxon>Heteroderidae</taxon>
        <taxon>Heteroderinae</taxon>
        <taxon>Heterodera</taxon>
    </lineage>
</organism>
<feature type="transmembrane region" description="Helical" evidence="10">
    <location>
        <begin position="137"/>
        <end position="161"/>
    </location>
</feature>
<evidence type="ECO:0000256" key="9">
    <source>
        <dbReference type="SAM" id="MobiDB-lite"/>
    </source>
</evidence>
<feature type="domain" description="SLC41A/MgtE integral membrane" evidence="11">
    <location>
        <begin position="392"/>
        <end position="539"/>
    </location>
</feature>
<evidence type="ECO:0000313" key="12">
    <source>
        <dbReference type="EMBL" id="KAL3113921.1"/>
    </source>
</evidence>
<evidence type="ECO:0000256" key="3">
    <source>
        <dbReference type="ARBA" id="ARBA00022448"/>
    </source>
</evidence>
<accession>A0ABD2LFP6</accession>
<feature type="region of interest" description="Disordered" evidence="9">
    <location>
        <begin position="24"/>
        <end position="52"/>
    </location>
</feature>
<evidence type="ECO:0000256" key="6">
    <source>
        <dbReference type="ARBA" id="ARBA00022989"/>
    </source>
</evidence>
<sequence>MCDNLLTNEDSSFAVVEDRHYDSFSSSIGKRSHLTTTPKTTTTAQRNDTAEGRRIRKRRNTGESIASQMQLAAYSAKTYQVDLHPLNGAVAQKYHQKNAGKVVPAGDDGTNEDDLVELPPLCGRDPHQQMGRAEPSLVLFFEVLFPFLIAGLGMVLAGLVFDKVQHWSFYQEAPQALILVPALLGLKGNLEMTLASRLSTESNTGKMESREQIYAIVVANIALIETQAIVVTFLATAAAMALSWIPRGQLDWGHSMLVGSAALTTASVASLVLSCVMIVVILIAKRYQVNPDNVATPIAASMGDLTTLVVLSVVGNIFLSAHRTENWLTICTTLFFLLLLPACAIVAWSDASARQVLRYGWSPIIFSMMISSSGGFVLERAIRNFRQMALYQPVMNGVGGNLAAVAASKLSTFYHRTAQLGILPNEWTMGRFCSISRAFFSPDSDSRAARVFLMLCVPGHMLFNWVIFVLHPQSGDYVVQGPLFTALYLSAALAQVAILLLLCQWLVPLMWLWRQNPDNAAIPYLTAVGDLLGTTFLFTAFSVLALLKPEELVSIVSSSTASPPTGMPPPPG</sequence>
<feature type="transmembrane region" description="Helical" evidence="10">
    <location>
        <begin position="360"/>
        <end position="378"/>
    </location>
</feature>
<dbReference type="FunFam" id="1.10.357.20:FF:000001">
    <property type="entry name" value="Solute carrier family 41 member 2"/>
    <property type="match status" value="1"/>
</dbReference>
<feature type="transmembrane region" description="Helical" evidence="10">
    <location>
        <begin position="296"/>
        <end position="319"/>
    </location>
</feature>
<keyword evidence="6 10" id="KW-1133">Transmembrane helix</keyword>
<name>A0ABD2LFP6_9BILA</name>
<dbReference type="InterPro" id="IPR045349">
    <property type="entry name" value="SLC41A1-3"/>
</dbReference>
<proteinExistence type="inferred from homology"/>
<protein>
    <recommendedName>
        <fullName evidence="11">SLC41A/MgtE integral membrane domain-containing protein</fullName>
    </recommendedName>
</protein>
<dbReference type="InterPro" id="IPR006667">
    <property type="entry name" value="SLC41_membr_dom"/>
</dbReference>
<evidence type="ECO:0000256" key="10">
    <source>
        <dbReference type="SAM" id="Phobius"/>
    </source>
</evidence>
<dbReference type="Proteomes" id="UP001620626">
    <property type="component" value="Unassembled WGS sequence"/>
</dbReference>
<comment type="subcellular location">
    <subcellularLocation>
        <location evidence="1">Membrane</location>
        <topology evidence="1">Multi-pass membrane protein</topology>
    </subcellularLocation>
</comment>
<feature type="transmembrane region" description="Helical" evidence="10">
    <location>
        <begin position="257"/>
        <end position="284"/>
    </location>
</feature>
<keyword evidence="5" id="KW-0460">Magnesium</keyword>
<evidence type="ECO:0000256" key="4">
    <source>
        <dbReference type="ARBA" id="ARBA00022692"/>
    </source>
</evidence>
<keyword evidence="7" id="KW-0406">Ion transport</keyword>
<reference evidence="12 13" key="1">
    <citation type="submission" date="2024-10" db="EMBL/GenBank/DDBJ databases">
        <authorList>
            <person name="Kim D."/>
        </authorList>
    </citation>
    <scope>NUCLEOTIDE SEQUENCE [LARGE SCALE GENOMIC DNA]</scope>
    <source>
        <strain evidence="12">BH-2024</strain>
    </source>
</reference>
<keyword evidence="4 10" id="KW-0812">Transmembrane</keyword>
<comment type="caution">
    <text evidence="12">The sequence shown here is derived from an EMBL/GenBank/DDBJ whole genome shotgun (WGS) entry which is preliminary data.</text>
</comment>
<evidence type="ECO:0000256" key="8">
    <source>
        <dbReference type="ARBA" id="ARBA00023136"/>
    </source>
</evidence>
<comment type="similarity">
    <text evidence="2">Belongs to the SLC41A transporter family.</text>
</comment>
<dbReference type="GO" id="GO:0016020">
    <property type="term" value="C:membrane"/>
    <property type="evidence" value="ECO:0007669"/>
    <property type="project" value="UniProtKB-SubCell"/>
</dbReference>
<feature type="domain" description="SLC41A/MgtE integral membrane" evidence="11">
    <location>
        <begin position="180"/>
        <end position="313"/>
    </location>
</feature>
<feature type="transmembrane region" description="Helical" evidence="10">
    <location>
        <begin position="213"/>
        <end position="245"/>
    </location>
</feature>
<keyword evidence="3" id="KW-0813">Transport</keyword>
<dbReference type="SUPFAM" id="SSF161093">
    <property type="entry name" value="MgtE membrane domain-like"/>
    <property type="match status" value="2"/>
</dbReference>
<dbReference type="InterPro" id="IPR036739">
    <property type="entry name" value="SLC41_membr_dom_sf"/>
</dbReference>